<dbReference type="InterPro" id="IPR002729">
    <property type="entry name" value="CRISPR-assoc_Cas1"/>
</dbReference>
<dbReference type="Pfam" id="PF01867">
    <property type="entry name" value="Cas_Cas1"/>
    <property type="match status" value="1"/>
</dbReference>
<dbReference type="AlphaFoldDB" id="A0A1W1DZP0"/>
<evidence type="ECO:0000256" key="7">
    <source>
        <dbReference type="ARBA" id="ARBA00023125"/>
    </source>
</evidence>
<dbReference type="GO" id="GO:0051607">
    <property type="term" value="P:defense response to virus"/>
    <property type="evidence" value="ECO:0007669"/>
    <property type="project" value="UniProtKB-KW"/>
</dbReference>
<keyword evidence="8" id="KW-0464">Manganese</keyword>
<accession>A0A1W1DZP0</accession>
<dbReference type="GO" id="GO:0046872">
    <property type="term" value="F:metal ion binding"/>
    <property type="evidence" value="ECO:0007669"/>
    <property type="project" value="UniProtKB-KW"/>
</dbReference>
<keyword evidence="1" id="KW-0540">Nuclease</keyword>
<dbReference type="NCBIfam" id="TIGR00287">
    <property type="entry name" value="cas1"/>
    <property type="match status" value="1"/>
</dbReference>
<evidence type="ECO:0000256" key="2">
    <source>
        <dbReference type="ARBA" id="ARBA00022723"/>
    </source>
</evidence>
<reference evidence="9" key="1">
    <citation type="submission" date="2016-10" db="EMBL/GenBank/DDBJ databases">
        <authorList>
            <person name="de Groot N.N."/>
        </authorList>
    </citation>
    <scope>NUCLEOTIDE SEQUENCE</scope>
</reference>
<dbReference type="InterPro" id="IPR042211">
    <property type="entry name" value="CRISPR-assoc_Cas1_N"/>
</dbReference>
<dbReference type="GO" id="GO:0003677">
    <property type="term" value="F:DNA binding"/>
    <property type="evidence" value="ECO:0007669"/>
    <property type="project" value="UniProtKB-KW"/>
</dbReference>
<evidence type="ECO:0000256" key="1">
    <source>
        <dbReference type="ARBA" id="ARBA00022722"/>
    </source>
</evidence>
<name>A0A1W1DZP0_9ZZZZ</name>
<evidence type="ECO:0000256" key="5">
    <source>
        <dbReference type="ARBA" id="ARBA00022842"/>
    </source>
</evidence>
<gene>
    <name evidence="9" type="ORF">MNB_SUP05-SYMBIONT-4-1362</name>
</gene>
<organism evidence="9">
    <name type="scientific">hydrothermal vent metagenome</name>
    <dbReference type="NCBI Taxonomy" id="652676"/>
    <lineage>
        <taxon>unclassified sequences</taxon>
        <taxon>metagenomes</taxon>
        <taxon>ecological metagenomes</taxon>
    </lineage>
</organism>
<dbReference type="NCBIfam" id="TIGR03640">
    <property type="entry name" value="cas1_DVULG"/>
    <property type="match status" value="1"/>
</dbReference>
<keyword evidence="3" id="KW-0255">Endonuclease</keyword>
<keyword evidence="7" id="KW-0238">DNA-binding</keyword>
<dbReference type="InterPro" id="IPR019856">
    <property type="entry name" value="CRISPR-assoc_Cas1_DVULG"/>
</dbReference>
<keyword evidence="4" id="KW-0378">Hydrolase</keyword>
<evidence type="ECO:0000256" key="3">
    <source>
        <dbReference type="ARBA" id="ARBA00022759"/>
    </source>
</evidence>
<dbReference type="CDD" id="cd09721">
    <property type="entry name" value="Cas1_I-C"/>
    <property type="match status" value="1"/>
</dbReference>
<dbReference type="HAMAP" id="MF_01470">
    <property type="entry name" value="Cas1"/>
    <property type="match status" value="1"/>
</dbReference>
<keyword evidence="2" id="KW-0479">Metal-binding</keyword>
<dbReference type="Gene3D" id="3.100.10.20">
    <property type="entry name" value="CRISPR-associated endonuclease Cas1, N-terminal domain"/>
    <property type="match status" value="1"/>
</dbReference>
<dbReference type="InterPro" id="IPR050646">
    <property type="entry name" value="Cas1"/>
</dbReference>
<sequence length="339" mass="38363">MKKLQNSLYVMTQGSYIHKERETIVVEVERKKVMQLPIHSIQAIFCFGNVMVSPFLMGFCGENGVHLAFFTEYGRFLSRMQGKQVGSVLLRRIQYKVADTSPVEISKNIILAKIVSSRAVLLRHNRNHGEDKKITTATQHLSASIMKLKKANSLEEIRGIEGKAGAFYFQVFDVLILSKVEAEFKFTKRSRRPPLDACNALLSFLYAVVGNDISAALQGVGLDAQVGFLHQDRPGRDSLAQDILEEFRAWLVDRLVLSLINRRQIKIKDFVFEVSGAVILKDNARKTVLNALQTRKQEVIVHPFLEEKVQIGLLPHIQALLLSRHLRGDLATYPPLVMR</sequence>
<dbReference type="Gene3D" id="1.20.120.920">
    <property type="entry name" value="CRISPR-associated endonuclease Cas1, C-terminal domain"/>
    <property type="match status" value="1"/>
</dbReference>
<dbReference type="InterPro" id="IPR042206">
    <property type="entry name" value="CRISPR-assoc_Cas1_C"/>
</dbReference>
<dbReference type="GO" id="GO:0043571">
    <property type="term" value="P:maintenance of CRISPR repeat elements"/>
    <property type="evidence" value="ECO:0007669"/>
    <property type="project" value="InterPro"/>
</dbReference>
<dbReference type="GO" id="GO:0004520">
    <property type="term" value="F:DNA endonuclease activity"/>
    <property type="evidence" value="ECO:0007669"/>
    <property type="project" value="InterPro"/>
</dbReference>
<dbReference type="PANTHER" id="PTHR34353">
    <property type="entry name" value="CRISPR-ASSOCIATED ENDONUCLEASE CAS1 1"/>
    <property type="match status" value="1"/>
</dbReference>
<evidence type="ECO:0000256" key="4">
    <source>
        <dbReference type="ARBA" id="ARBA00022801"/>
    </source>
</evidence>
<dbReference type="EMBL" id="FPHY01000145">
    <property type="protein sequence ID" value="SFV87068.1"/>
    <property type="molecule type" value="Genomic_DNA"/>
</dbReference>
<proteinExistence type="inferred from homology"/>
<evidence type="ECO:0000256" key="8">
    <source>
        <dbReference type="ARBA" id="ARBA00023211"/>
    </source>
</evidence>
<keyword evidence="6" id="KW-0051">Antiviral defense</keyword>
<evidence type="ECO:0000313" key="9">
    <source>
        <dbReference type="EMBL" id="SFV87068.1"/>
    </source>
</evidence>
<dbReference type="PANTHER" id="PTHR34353:SF2">
    <property type="entry name" value="CRISPR-ASSOCIATED ENDONUCLEASE CAS1 1"/>
    <property type="match status" value="1"/>
</dbReference>
<dbReference type="GO" id="GO:0016787">
    <property type="term" value="F:hydrolase activity"/>
    <property type="evidence" value="ECO:0007669"/>
    <property type="project" value="UniProtKB-KW"/>
</dbReference>
<keyword evidence="5" id="KW-0460">Magnesium</keyword>
<protein>
    <submittedName>
        <fullName evidence="9">CRISPR-associated protein Cas1</fullName>
    </submittedName>
</protein>
<evidence type="ECO:0000256" key="6">
    <source>
        <dbReference type="ARBA" id="ARBA00023118"/>
    </source>
</evidence>